<dbReference type="RefSeq" id="WP_275594568.1">
    <property type="nucleotide sequence ID" value="NZ_CP102381.1"/>
</dbReference>
<name>A0ABY8CCN9_9GAMM</name>
<dbReference type="PANTHER" id="PTHR35841">
    <property type="entry name" value="PHOSPHONATES-BINDING PERIPLASMIC PROTEIN"/>
    <property type="match status" value="1"/>
</dbReference>
<gene>
    <name evidence="2" type="ORF">NR989_09860</name>
</gene>
<dbReference type="SUPFAM" id="SSF53850">
    <property type="entry name" value="Periplasmic binding protein-like II"/>
    <property type="match status" value="1"/>
</dbReference>
<dbReference type="Pfam" id="PF12974">
    <property type="entry name" value="Phosphonate-bd"/>
    <property type="match status" value="1"/>
</dbReference>
<sequence length="297" mass="33774">MKLISLITLFLLSTMTGCSQQDASSHEPEVVETHNLKTEYRFAVHPLHNPTRLFDVFNPLLEYLNNNINNVHFILEASRDYETFDNKLKEKTVSFALPNPYQTLIALENNYRVIAKMGDDINFKGIILVRKDSHIRKPKDLKGKSVSFPAPTALAATMLPQYFLHTHGLNINKDITNKYVGSQESSIMNVFLGTTSAGATWPPPWQALSNERPELKEQLEVIWETQSLPNNSIVIRDDVPDILAIQVQTLLANLHNTVEGKLILKKMYLSKYETADNETYNSVKKFVATFDKTVRPL</sequence>
<dbReference type="PROSITE" id="PS51257">
    <property type="entry name" value="PROKAR_LIPOPROTEIN"/>
    <property type="match status" value="1"/>
</dbReference>
<evidence type="ECO:0000313" key="2">
    <source>
        <dbReference type="EMBL" id="WEJ62311.1"/>
    </source>
</evidence>
<feature type="chain" id="PRO_5046369455" evidence="1">
    <location>
        <begin position="21"/>
        <end position="297"/>
    </location>
</feature>
<dbReference type="Proteomes" id="UP001222275">
    <property type="component" value="Chromosome"/>
</dbReference>
<evidence type="ECO:0000256" key="1">
    <source>
        <dbReference type="SAM" id="SignalP"/>
    </source>
</evidence>
<dbReference type="EMBL" id="CP102381">
    <property type="protein sequence ID" value="WEJ62311.1"/>
    <property type="molecule type" value="Genomic_DNA"/>
</dbReference>
<proteinExistence type="predicted"/>
<feature type="signal peptide" evidence="1">
    <location>
        <begin position="1"/>
        <end position="20"/>
    </location>
</feature>
<dbReference type="PANTHER" id="PTHR35841:SF1">
    <property type="entry name" value="PHOSPHONATES-BINDING PERIPLASMIC PROTEIN"/>
    <property type="match status" value="1"/>
</dbReference>
<accession>A0ABY8CCN9</accession>
<keyword evidence="3" id="KW-1185">Reference proteome</keyword>
<reference evidence="2 3" key="1">
    <citation type="submission" date="2022-06" db="EMBL/GenBank/DDBJ databases">
        <title>Thiomicrohabdus sp. nov, an obligately chemolithoautotrophic, sulfur-oxidizing bacterium isolated from beach of Guanyin Mountain. Amoy.</title>
        <authorList>
            <person name="Zhu H."/>
        </authorList>
    </citation>
    <scope>NUCLEOTIDE SEQUENCE [LARGE SCALE GENOMIC DNA]</scope>
    <source>
        <strain evidence="2 3">XGS-01</strain>
    </source>
</reference>
<keyword evidence="1" id="KW-0732">Signal</keyword>
<dbReference type="Gene3D" id="3.40.190.10">
    <property type="entry name" value="Periplasmic binding protein-like II"/>
    <property type="match status" value="2"/>
</dbReference>
<evidence type="ECO:0000313" key="3">
    <source>
        <dbReference type="Proteomes" id="UP001222275"/>
    </source>
</evidence>
<organism evidence="2 3">
    <name type="scientific">Thiomicrorhabdus lithotrophica</name>
    <dbReference type="NCBI Taxonomy" id="2949997"/>
    <lineage>
        <taxon>Bacteria</taxon>
        <taxon>Pseudomonadati</taxon>
        <taxon>Pseudomonadota</taxon>
        <taxon>Gammaproteobacteria</taxon>
        <taxon>Thiotrichales</taxon>
        <taxon>Piscirickettsiaceae</taxon>
        <taxon>Thiomicrorhabdus</taxon>
    </lineage>
</organism>
<protein>
    <submittedName>
        <fullName evidence="2">Phosphate/phosphite/phosphonate ABC transporter substrate-binding protein</fullName>
    </submittedName>
</protein>